<proteinExistence type="predicted"/>
<evidence type="ECO:0000256" key="4">
    <source>
        <dbReference type="ARBA" id="ARBA00022729"/>
    </source>
</evidence>
<dbReference type="InterPro" id="IPR010126">
    <property type="entry name" value="Esterase_phb"/>
</dbReference>
<evidence type="ECO:0000256" key="3">
    <source>
        <dbReference type="ARBA" id="ARBA00022651"/>
    </source>
</evidence>
<dbReference type="Pfam" id="PF10503">
    <property type="entry name" value="Esterase_PHB"/>
    <property type="match status" value="1"/>
</dbReference>
<comment type="caution">
    <text evidence="8">The sequence shown here is derived from an EMBL/GenBank/DDBJ whole genome shotgun (WGS) entry which is preliminary data.</text>
</comment>
<keyword evidence="9" id="KW-1185">Reference proteome</keyword>
<dbReference type="Gene3D" id="3.40.50.1820">
    <property type="entry name" value="alpha/beta hydrolase"/>
    <property type="match status" value="1"/>
</dbReference>
<evidence type="ECO:0000256" key="1">
    <source>
        <dbReference type="ARBA" id="ARBA00004613"/>
    </source>
</evidence>
<dbReference type="PANTHER" id="PTHR38050:SF2">
    <property type="entry name" value="FERULOYL ESTERASE C-RELATED"/>
    <property type="match status" value="1"/>
</dbReference>
<sequence length="299" mass="33119">MPDNLSATLIKLLSPLMLLIASEVISAPVMQTAELDGQPRSWRLFVPDGIREGAEYPLVFNFHGTGSSPKQIAELNELETLAEQHKFIVVAPKAEFSYEAGGRQTWNVEQLDSPYNDVAFIKGLIAHLAQHYPIDTARIYATGFSGGARMSSRLACDLSDTFAAIAPIAGVRFADNCAPARAMPVLTYHGTQDPVNHYQHQADSPRYWYMGVEPAIEDWVKFNGCESTTTTAIRAGITKTEWSDCRDDVAVIFYRSEQAGHTWPGSPKADILAKYGLGSTDDLPMSEIIWAFLKQYQRQ</sequence>
<name>A0ABV7JU44_9ALTE</name>
<keyword evidence="2" id="KW-0964">Secreted</keyword>
<keyword evidence="3" id="KW-0858">Xylan degradation</keyword>
<dbReference type="Proteomes" id="UP001595477">
    <property type="component" value="Unassembled WGS sequence"/>
</dbReference>
<evidence type="ECO:0000256" key="6">
    <source>
        <dbReference type="ARBA" id="ARBA00023277"/>
    </source>
</evidence>
<reference evidence="9" key="1">
    <citation type="journal article" date="2019" name="Int. J. Syst. Evol. Microbiol.">
        <title>The Global Catalogue of Microorganisms (GCM) 10K type strain sequencing project: providing services to taxonomists for standard genome sequencing and annotation.</title>
        <authorList>
            <consortium name="The Broad Institute Genomics Platform"/>
            <consortium name="The Broad Institute Genome Sequencing Center for Infectious Disease"/>
            <person name="Wu L."/>
            <person name="Ma J."/>
        </authorList>
    </citation>
    <scope>NUCLEOTIDE SEQUENCE [LARGE SCALE GENOMIC DNA]</scope>
    <source>
        <strain evidence="9">KCTC 52449</strain>
    </source>
</reference>
<keyword evidence="4" id="KW-0732">Signal</keyword>
<dbReference type="EMBL" id="JBHRSX010000005">
    <property type="protein sequence ID" value="MFC3200458.1"/>
    <property type="molecule type" value="Genomic_DNA"/>
</dbReference>
<keyword evidence="5 8" id="KW-0378">Hydrolase</keyword>
<dbReference type="GO" id="GO:0016787">
    <property type="term" value="F:hydrolase activity"/>
    <property type="evidence" value="ECO:0007669"/>
    <property type="project" value="UniProtKB-KW"/>
</dbReference>
<organism evidence="8 9">
    <name type="scientific">Alteromonas oceani</name>
    <dbReference type="NCBI Taxonomy" id="2071609"/>
    <lineage>
        <taxon>Bacteria</taxon>
        <taxon>Pseudomonadati</taxon>
        <taxon>Pseudomonadota</taxon>
        <taxon>Gammaproteobacteria</taxon>
        <taxon>Alteromonadales</taxon>
        <taxon>Alteromonadaceae</taxon>
        <taxon>Alteromonas/Salinimonas group</taxon>
        <taxon>Alteromonas</taxon>
    </lineage>
</organism>
<comment type="subcellular location">
    <subcellularLocation>
        <location evidence="1">Secreted</location>
    </subcellularLocation>
</comment>
<keyword evidence="6" id="KW-0119">Carbohydrate metabolism</keyword>
<dbReference type="PANTHER" id="PTHR38050">
    <property type="match status" value="1"/>
</dbReference>
<evidence type="ECO:0000256" key="2">
    <source>
        <dbReference type="ARBA" id="ARBA00022525"/>
    </source>
</evidence>
<keyword evidence="7" id="KW-0624">Polysaccharide degradation</keyword>
<evidence type="ECO:0000313" key="9">
    <source>
        <dbReference type="Proteomes" id="UP001595477"/>
    </source>
</evidence>
<evidence type="ECO:0000256" key="7">
    <source>
        <dbReference type="ARBA" id="ARBA00023326"/>
    </source>
</evidence>
<accession>A0ABV7JU44</accession>
<gene>
    <name evidence="8" type="ORF">ACFOEW_01310</name>
</gene>
<protein>
    <submittedName>
        <fullName evidence="8">Alpha/beta hydrolase family esterase</fullName>
    </submittedName>
</protein>
<evidence type="ECO:0000256" key="5">
    <source>
        <dbReference type="ARBA" id="ARBA00022801"/>
    </source>
</evidence>
<dbReference type="InterPro" id="IPR043595">
    <property type="entry name" value="FaeB/C/D"/>
</dbReference>
<dbReference type="InterPro" id="IPR029058">
    <property type="entry name" value="AB_hydrolase_fold"/>
</dbReference>
<dbReference type="SUPFAM" id="SSF53474">
    <property type="entry name" value="alpha/beta-Hydrolases"/>
    <property type="match status" value="1"/>
</dbReference>
<evidence type="ECO:0000313" key="8">
    <source>
        <dbReference type="EMBL" id="MFC3200458.1"/>
    </source>
</evidence>
<dbReference type="RefSeq" id="WP_164464696.1">
    <property type="nucleotide sequence ID" value="NZ_JBHRSX010000005.1"/>
</dbReference>